<evidence type="ECO:0000313" key="1">
    <source>
        <dbReference type="EMBL" id="WUQ88148.1"/>
    </source>
</evidence>
<dbReference type="RefSeq" id="WP_328958699.1">
    <property type="nucleotide sequence ID" value="NZ_CP108110.1"/>
</dbReference>
<keyword evidence="2" id="KW-1185">Reference proteome</keyword>
<gene>
    <name evidence="1" type="ORF">OHA16_37255</name>
</gene>
<protein>
    <submittedName>
        <fullName evidence="1">Uncharacterized protein</fullName>
    </submittedName>
</protein>
<dbReference type="EMBL" id="CP108110">
    <property type="protein sequence ID" value="WUQ88148.1"/>
    <property type="molecule type" value="Genomic_DNA"/>
</dbReference>
<evidence type="ECO:0000313" key="2">
    <source>
        <dbReference type="Proteomes" id="UP001432222"/>
    </source>
</evidence>
<reference evidence="1" key="1">
    <citation type="submission" date="2022-10" db="EMBL/GenBank/DDBJ databases">
        <title>The complete genomes of actinobacterial strains from the NBC collection.</title>
        <authorList>
            <person name="Joergensen T.S."/>
            <person name="Alvarez Arevalo M."/>
            <person name="Sterndorff E.B."/>
            <person name="Faurdal D."/>
            <person name="Vuksanovic O."/>
            <person name="Mourched A.-S."/>
            <person name="Charusanti P."/>
            <person name="Shaw S."/>
            <person name="Blin K."/>
            <person name="Weber T."/>
        </authorList>
    </citation>
    <scope>NUCLEOTIDE SEQUENCE</scope>
    <source>
        <strain evidence="1">NBC_00222</strain>
    </source>
</reference>
<organism evidence="1 2">
    <name type="scientific">Kitasatospora purpeofusca</name>
    <dbReference type="NCBI Taxonomy" id="67352"/>
    <lineage>
        <taxon>Bacteria</taxon>
        <taxon>Bacillati</taxon>
        <taxon>Actinomycetota</taxon>
        <taxon>Actinomycetes</taxon>
        <taxon>Kitasatosporales</taxon>
        <taxon>Streptomycetaceae</taxon>
        <taxon>Kitasatospora</taxon>
    </lineage>
</organism>
<sequence length="118" mass="12662">MANVSIDGDNLIVEIEGLDKLWALKSRLVIPLTNVRGATVDPGISREAKGFRAPGTHFPGVITAGTFYIHGERVFWDVHDPAKAVVIELADERYARLVIEAADPRATVALIEGATAVG</sequence>
<accession>A0ABZ1UAN4</accession>
<name>A0ABZ1UAN4_9ACTN</name>
<dbReference type="Proteomes" id="UP001432222">
    <property type="component" value="Chromosome"/>
</dbReference>
<proteinExistence type="predicted"/>